<dbReference type="STRING" id="684065.SAMN05421738_106142"/>
<dbReference type="EMBL" id="FOUZ01000006">
    <property type="protein sequence ID" value="SFN08456.1"/>
    <property type="molecule type" value="Genomic_DNA"/>
</dbReference>
<evidence type="ECO:0000256" key="1">
    <source>
        <dbReference type="SAM" id="SignalP"/>
    </source>
</evidence>
<name>A0A1I4W5K8_9FLAO</name>
<sequence>MKKVLLIILGTLSFNAIAQIGIDTKSPQASLDVNGDFGLRKRLFLDNENKESQGITDQVLVSQGEGLAPTWKALRIPLYEPNKFYLIFNDSFSDQVGLRIASSQVVASNLTTDLVENATLTNLKTKGFQEIAGLSKTFTVNSTSSKVYFQFETVVQQNNLVQQKNVDNNSNSSVTGDDLKYACGIFIDDVLKSIRINTLFNSTASSTFLTHTQIGGATNLTATSHTVKVACARFKTSTDSRLVLAIGVNESNTTNINAFMAQSSLKVDVYEIPQNFNSIFD</sequence>
<dbReference type="Proteomes" id="UP000199149">
    <property type="component" value="Unassembled WGS sequence"/>
</dbReference>
<gene>
    <name evidence="2" type="ORF">SAMN05421738_106142</name>
</gene>
<accession>A0A1I4W5K8</accession>
<evidence type="ECO:0000313" key="3">
    <source>
        <dbReference type="Proteomes" id="UP000199149"/>
    </source>
</evidence>
<protein>
    <submittedName>
        <fullName evidence="2">Uncharacterized protein</fullName>
    </submittedName>
</protein>
<dbReference type="AlphaFoldDB" id="A0A1I4W5K8"/>
<dbReference type="OrthoDB" id="1273065at2"/>
<dbReference type="RefSeq" id="WP_092907992.1">
    <property type="nucleotide sequence ID" value="NZ_FOUZ01000006.1"/>
</dbReference>
<feature type="chain" id="PRO_5011779397" evidence="1">
    <location>
        <begin position="19"/>
        <end position="281"/>
    </location>
</feature>
<keyword evidence="1" id="KW-0732">Signal</keyword>
<proteinExistence type="predicted"/>
<keyword evidence="3" id="KW-1185">Reference proteome</keyword>
<evidence type="ECO:0000313" key="2">
    <source>
        <dbReference type="EMBL" id="SFN08456.1"/>
    </source>
</evidence>
<feature type="signal peptide" evidence="1">
    <location>
        <begin position="1"/>
        <end position="18"/>
    </location>
</feature>
<reference evidence="3" key="1">
    <citation type="submission" date="2016-10" db="EMBL/GenBank/DDBJ databases">
        <authorList>
            <person name="Varghese N."/>
            <person name="Submissions S."/>
        </authorList>
    </citation>
    <scope>NUCLEOTIDE SEQUENCE [LARGE SCALE GENOMIC DNA]</scope>
    <source>
        <strain evidence="3">XJ109</strain>
    </source>
</reference>
<organism evidence="2 3">
    <name type="scientific">Algoriella xinjiangensis</name>
    <dbReference type="NCBI Taxonomy" id="684065"/>
    <lineage>
        <taxon>Bacteria</taxon>
        <taxon>Pseudomonadati</taxon>
        <taxon>Bacteroidota</taxon>
        <taxon>Flavobacteriia</taxon>
        <taxon>Flavobacteriales</taxon>
        <taxon>Weeksellaceae</taxon>
        <taxon>Algoriella</taxon>
    </lineage>
</organism>